<dbReference type="Gene3D" id="1.10.10.60">
    <property type="entry name" value="Homeodomain-like"/>
    <property type="match status" value="1"/>
</dbReference>
<reference evidence="3" key="2">
    <citation type="submission" date="2010-04" db="EMBL/GenBank/DDBJ databases">
        <authorList>
            <person name="Buell R."/>
            <person name="Hamilton J."/>
            <person name="Hostetler J."/>
        </authorList>
    </citation>
    <scope>NUCLEOTIDE SEQUENCE [LARGE SCALE GENOMIC DNA]</scope>
    <source>
        <strain evidence="3">DAOM:BR144</strain>
    </source>
</reference>
<dbReference type="InterPro" id="IPR025898">
    <property type="entry name" value="Tc3_transposase_DNA-bd_dom"/>
</dbReference>
<dbReference type="SUPFAM" id="SSF46689">
    <property type="entry name" value="Homeodomain-like"/>
    <property type="match status" value="1"/>
</dbReference>
<dbReference type="InterPro" id="IPR009057">
    <property type="entry name" value="Homeodomain-like_sf"/>
</dbReference>
<dbReference type="InParanoid" id="K3WAF6"/>
<sequence>MAGGTKLTTVEQGQIQVLKAQKLSFRAITKTIARSKTVVENFLKDRHYYASKKRAERVPKLSERDRRAILCHVTINKSSS</sequence>
<protein>
    <recommendedName>
        <fullName evidence="1">Tc3 transposase DNA binding domain-containing protein</fullName>
    </recommendedName>
</protein>
<dbReference type="EMBL" id="GL376634">
    <property type="status" value="NOT_ANNOTATED_CDS"/>
    <property type="molecule type" value="Genomic_DNA"/>
</dbReference>
<reference evidence="3" key="1">
    <citation type="journal article" date="2010" name="Genome Biol.">
        <title>Genome sequence of the necrotrophic plant pathogen Pythium ultimum reveals original pathogenicity mechanisms and effector repertoire.</title>
        <authorList>
            <person name="Levesque C.A."/>
            <person name="Brouwer H."/>
            <person name="Cano L."/>
            <person name="Hamilton J.P."/>
            <person name="Holt C."/>
            <person name="Huitema E."/>
            <person name="Raffaele S."/>
            <person name="Robideau G.P."/>
            <person name="Thines M."/>
            <person name="Win J."/>
            <person name="Zerillo M.M."/>
            <person name="Beakes G.W."/>
            <person name="Boore J.L."/>
            <person name="Busam D."/>
            <person name="Dumas B."/>
            <person name="Ferriera S."/>
            <person name="Fuerstenberg S.I."/>
            <person name="Gachon C.M."/>
            <person name="Gaulin E."/>
            <person name="Govers F."/>
            <person name="Grenville-Briggs L."/>
            <person name="Horner N."/>
            <person name="Hostetler J."/>
            <person name="Jiang R.H."/>
            <person name="Johnson J."/>
            <person name="Krajaejun T."/>
            <person name="Lin H."/>
            <person name="Meijer H.J."/>
            <person name="Moore B."/>
            <person name="Morris P."/>
            <person name="Phuntmart V."/>
            <person name="Puiu D."/>
            <person name="Shetty J."/>
            <person name="Stajich J.E."/>
            <person name="Tripathy S."/>
            <person name="Wawra S."/>
            <person name="van West P."/>
            <person name="Whitty B.R."/>
            <person name="Coutinho P.M."/>
            <person name="Henrissat B."/>
            <person name="Martin F."/>
            <person name="Thomas P.D."/>
            <person name="Tyler B.M."/>
            <person name="De Vries R.P."/>
            <person name="Kamoun S."/>
            <person name="Yandell M."/>
            <person name="Tisserat N."/>
            <person name="Buell C.R."/>
        </authorList>
    </citation>
    <scope>NUCLEOTIDE SEQUENCE</scope>
    <source>
        <strain evidence="3">DAOM:BR144</strain>
    </source>
</reference>
<reference evidence="2" key="3">
    <citation type="submission" date="2015-02" db="UniProtKB">
        <authorList>
            <consortium name="EnsemblProtists"/>
        </authorList>
    </citation>
    <scope>IDENTIFICATION</scope>
    <source>
        <strain evidence="2">DAOM BR144</strain>
    </source>
</reference>
<evidence type="ECO:0000259" key="1">
    <source>
        <dbReference type="Pfam" id="PF11427"/>
    </source>
</evidence>
<feature type="domain" description="Tc3 transposase DNA binding" evidence="1">
    <location>
        <begin position="4"/>
        <end position="49"/>
    </location>
</feature>
<dbReference type="HOGENOM" id="CLU_033666_10_4_1"/>
<keyword evidence="3" id="KW-1185">Reference proteome</keyword>
<organism evidence="2 3">
    <name type="scientific">Globisporangium ultimum (strain ATCC 200006 / CBS 805.95 / DAOM BR144)</name>
    <name type="common">Pythium ultimum</name>
    <dbReference type="NCBI Taxonomy" id="431595"/>
    <lineage>
        <taxon>Eukaryota</taxon>
        <taxon>Sar</taxon>
        <taxon>Stramenopiles</taxon>
        <taxon>Oomycota</taxon>
        <taxon>Peronosporomycetes</taxon>
        <taxon>Pythiales</taxon>
        <taxon>Pythiaceae</taxon>
        <taxon>Globisporangium</taxon>
    </lineage>
</organism>
<dbReference type="VEuPathDB" id="FungiDB:PYU1_G001945"/>
<dbReference type="GO" id="GO:0003677">
    <property type="term" value="F:DNA binding"/>
    <property type="evidence" value="ECO:0007669"/>
    <property type="project" value="InterPro"/>
</dbReference>
<evidence type="ECO:0000313" key="2">
    <source>
        <dbReference type="EnsemblProtists" id="PYU1_T001947"/>
    </source>
</evidence>
<dbReference type="Pfam" id="PF11427">
    <property type="entry name" value="HTH_Tnp_Tc3_1"/>
    <property type="match status" value="1"/>
</dbReference>
<dbReference type="Proteomes" id="UP000019132">
    <property type="component" value="Unassembled WGS sequence"/>
</dbReference>
<dbReference type="EnsemblProtists" id="PYU1_T001947">
    <property type="protein sequence ID" value="PYU1_T001947"/>
    <property type="gene ID" value="PYU1_G001945"/>
</dbReference>
<dbReference type="AlphaFoldDB" id="K3WAF6"/>
<accession>K3WAF6</accession>
<proteinExistence type="predicted"/>
<name>K3WAF6_GLOUD</name>
<evidence type="ECO:0000313" key="3">
    <source>
        <dbReference type="Proteomes" id="UP000019132"/>
    </source>
</evidence>